<dbReference type="RefSeq" id="WP_141603089.1">
    <property type="nucleotide sequence ID" value="NZ_VIGD01000019.1"/>
</dbReference>
<feature type="transmembrane region" description="Helical" evidence="1">
    <location>
        <begin position="36"/>
        <end position="56"/>
    </location>
</feature>
<keyword evidence="1" id="KW-0812">Transmembrane</keyword>
<name>A0A540UYA3_9BACL</name>
<dbReference type="InterPro" id="IPR002881">
    <property type="entry name" value="DUF58"/>
</dbReference>
<keyword evidence="4" id="KW-1185">Reference proteome</keyword>
<dbReference type="Pfam" id="PF01882">
    <property type="entry name" value="DUF58"/>
    <property type="match status" value="1"/>
</dbReference>
<evidence type="ECO:0000256" key="1">
    <source>
        <dbReference type="SAM" id="Phobius"/>
    </source>
</evidence>
<keyword evidence="1" id="KW-1133">Transmembrane helix</keyword>
<gene>
    <name evidence="3" type="ORF">FKZ59_12480</name>
</gene>
<protein>
    <submittedName>
        <fullName evidence="3">DUF58 domain-containing protein</fullName>
    </submittedName>
</protein>
<dbReference type="OrthoDB" id="140416at2"/>
<evidence type="ECO:0000313" key="3">
    <source>
        <dbReference type="EMBL" id="TQE89444.1"/>
    </source>
</evidence>
<reference evidence="3 4" key="1">
    <citation type="submission" date="2019-06" db="EMBL/GenBank/DDBJ databases">
        <title>Genome sequence of Ureibacillus terrenus.</title>
        <authorList>
            <person name="Maclea K.S."/>
            <person name="Simoes M."/>
        </authorList>
    </citation>
    <scope>NUCLEOTIDE SEQUENCE [LARGE SCALE GENOMIC DNA]</scope>
    <source>
        <strain evidence="3 4">ATCC BAA-384</strain>
    </source>
</reference>
<dbReference type="AlphaFoldDB" id="A0A540UYA3"/>
<accession>A0A540UYA3</accession>
<dbReference type="PANTHER" id="PTHR34351">
    <property type="entry name" value="SLR1927 PROTEIN-RELATED"/>
    <property type="match status" value="1"/>
</dbReference>
<comment type="caution">
    <text evidence="3">The sequence shown here is derived from an EMBL/GenBank/DDBJ whole genome shotgun (WGS) entry which is preliminary data.</text>
</comment>
<sequence length="395" mass="45710">MNAGKKLIGRLGRFIIILLLMAATFSYAMFQGGFVSWFLFYTLIPFLLYSLILNFVPLRIEEVRREIHPAKLSRGDKASVTVCFKSKTWFPLAFLTVKEIGLDNGIAEKMIGGANIFFVGWRRNFSWSYEIPDLQRGVIDFSALQFTFADFFGWTVRHKLIPCKQKLIVYPRLMKLNYREIERRYDQGGSVAPFALLKDTSMVTSLRDYQAGDRFSWIHWKSFAKDETLRTKDFEVRHSQEVLLILDATVRKHFEEAVDFSASMLQTLAGKNEDVSFYIAGEEQFFYPHVKRTQLEKVMRQLAMVKANDNKNIESLLLKEGKMLDSFILLFTGKLTDSLNHFFKYHARKTKGIICFVAGTDEALLRQMESGYCNVKVVPVAKTMFRDVFTEVSRP</sequence>
<organism evidence="3 4">
    <name type="scientific">Ureibacillus terrenus</name>
    <dbReference type="NCBI Taxonomy" id="118246"/>
    <lineage>
        <taxon>Bacteria</taxon>
        <taxon>Bacillati</taxon>
        <taxon>Bacillota</taxon>
        <taxon>Bacilli</taxon>
        <taxon>Bacillales</taxon>
        <taxon>Caryophanaceae</taxon>
        <taxon>Ureibacillus</taxon>
    </lineage>
</organism>
<evidence type="ECO:0000313" key="4">
    <source>
        <dbReference type="Proteomes" id="UP000315753"/>
    </source>
</evidence>
<keyword evidence="1" id="KW-0472">Membrane</keyword>
<dbReference type="PANTHER" id="PTHR34351:SF2">
    <property type="entry name" value="DUF58 DOMAIN-CONTAINING PROTEIN"/>
    <property type="match status" value="1"/>
</dbReference>
<feature type="transmembrane region" description="Helical" evidence="1">
    <location>
        <begin position="12"/>
        <end position="30"/>
    </location>
</feature>
<evidence type="ECO:0000259" key="2">
    <source>
        <dbReference type="Pfam" id="PF01882"/>
    </source>
</evidence>
<dbReference type="EMBL" id="VIGD01000019">
    <property type="protein sequence ID" value="TQE89444.1"/>
    <property type="molecule type" value="Genomic_DNA"/>
</dbReference>
<dbReference type="Proteomes" id="UP000315753">
    <property type="component" value="Unassembled WGS sequence"/>
</dbReference>
<proteinExistence type="predicted"/>
<feature type="domain" description="DUF58" evidence="2">
    <location>
        <begin position="206"/>
        <end position="353"/>
    </location>
</feature>